<sequence length="53" mass="6122">MYIWMIGSSREERPSNLLSGRPSKNQGFLSLYFQEITLPHHGAWMNLSRLLSA</sequence>
<name>A9P8X9_POPTR</name>
<dbReference type="AlphaFoldDB" id="A9P8X9"/>
<evidence type="ECO:0000313" key="1">
    <source>
        <dbReference type="EMBL" id="ABK92832.1"/>
    </source>
</evidence>
<reference evidence="1" key="1">
    <citation type="journal article" date="2008" name="BMC Genomics">
        <title>Analysis of 4,664 high-quality sequence-finished poplar full-length cDNA clones and their utility for the discovery of genes responding to insect feeding.</title>
        <authorList>
            <person name="Ralph S.G."/>
            <person name="Chun H.J."/>
            <person name="Cooper D."/>
            <person name="Kirkpatrick R."/>
            <person name="Kolosova N."/>
            <person name="Gunter L."/>
            <person name="Tuskan G.A."/>
            <person name="Douglas C.J."/>
            <person name="Holt R.A."/>
            <person name="Jones S.J."/>
            <person name="Marra M.A."/>
            <person name="Bohlmann J."/>
        </authorList>
    </citation>
    <scope>NUCLEOTIDE SEQUENCE</scope>
    <source>
        <tissue evidence="1">Phloem and cambium</tissue>
    </source>
</reference>
<organism evidence="1">
    <name type="scientific">Populus trichocarpa</name>
    <name type="common">Western balsam poplar</name>
    <name type="synonym">Populus balsamifera subsp. trichocarpa</name>
    <dbReference type="NCBI Taxonomy" id="3694"/>
    <lineage>
        <taxon>Eukaryota</taxon>
        <taxon>Viridiplantae</taxon>
        <taxon>Streptophyta</taxon>
        <taxon>Embryophyta</taxon>
        <taxon>Tracheophyta</taxon>
        <taxon>Spermatophyta</taxon>
        <taxon>Magnoliopsida</taxon>
        <taxon>eudicotyledons</taxon>
        <taxon>Gunneridae</taxon>
        <taxon>Pentapetalae</taxon>
        <taxon>rosids</taxon>
        <taxon>fabids</taxon>
        <taxon>Malpighiales</taxon>
        <taxon>Salicaceae</taxon>
        <taxon>Saliceae</taxon>
        <taxon>Populus</taxon>
    </lineage>
</organism>
<proteinExistence type="evidence at transcript level"/>
<accession>A9P8X9</accession>
<dbReference type="EMBL" id="EF144598">
    <property type="protein sequence ID" value="ABK92832.1"/>
    <property type="molecule type" value="mRNA"/>
</dbReference>
<protein>
    <submittedName>
        <fullName evidence="1">Uncharacterized protein</fullName>
    </submittedName>
</protein>